<accession>A0A846MNP2</accession>
<protein>
    <submittedName>
        <fullName evidence="4">CBS domain-containing protein</fullName>
    </submittedName>
</protein>
<organism evidence="4 5">
    <name type="scientific">Thermonema lapsum</name>
    <dbReference type="NCBI Taxonomy" id="28195"/>
    <lineage>
        <taxon>Bacteria</taxon>
        <taxon>Pseudomonadati</taxon>
        <taxon>Bacteroidota</taxon>
        <taxon>Cytophagia</taxon>
        <taxon>Cytophagales</taxon>
        <taxon>Thermonemataceae</taxon>
        <taxon>Thermonema</taxon>
    </lineage>
</organism>
<dbReference type="Proteomes" id="UP000537126">
    <property type="component" value="Unassembled WGS sequence"/>
</dbReference>
<dbReference type="PROSITE" id="PS51371">
    <property type="entry name" value="CBS"/>
    <property type="match status" value="2"/>
</dbReference>
<feature type="domain" description="CBS" evidence="3">
    <location>
        <begin position="11"/>
        <end position="68"/>
    </location>
</feature>
<evidence type="ECO:0000313" key="5">
    <source>
        <dbReference type="Proteomes" id="UP000537126"/>
    </source>
</evidence>
<dbReference type="InterPro" id="IPR046342">
    <property type="entry name" value="CBS_dom_sf"/>
</dbReference>
<dbReference type="Gene3D" id="3.10.580.10">
    <property type="entry name" value="CBS-domain"/>
    <property type="match status" value="1"/>
</dbReference>
<dbReference type="PANTHER" id="PTHR43080">
    <property type="entry name" value="CBS DOMAIN-CONTAINING PROTEIN CBSX3, MITOCHONDRIAL"/>
    <property type="match status" value="1"/>
</dbReference>
<dbReference type="Pfam" id="PF00571">
    <property type="entry name" value="CBS"/>
    <property type="match status" value="2"/>
</dbReference>
<comment type="caution">
    <text evidence="4">The sequence shown here is derived from an EMBL/GenBank/DDBJ whole genome shotgun (WGS) entry which is preliminary data.</text>
</comment>
<gene>
    <name evidence="4" type="ORF">FHS56_000575</name>
</gene>
<dbReference type="EMBL" id="JAASRN010000001">
    <property type="protein sequence ID" value="NIK73089.1"/>
    <property type="molecule type" value="Genomic_DNA"/>
</dbReference>
<sequence length="133" mass="15188">MKKREPVSHIMTREVYTASINDSLASAYRLMKAKKIRHLPVVEGEQLIGILSITDILRLSFGNEEPDENTLSMFKIEQIMKPNPKTVSPEDEIRTVAEILTQEEFHALPVAEDEKLCGIVTTTDIIKYLLKQY</sequence>
<proteinExistence type="predicted"/>
<evidence type="ECO:0000256" key="2">
    <source>
        <dbReference type="PROSITE-ProRule" id="PRU00703"/>
    </source>
</evidence>
<dbReference type="SUPFAM" id="SSF54631">
    <property type="entry name" value="CBS-domain pair"/>
    <property type="match status" value="1"/>
</dbReference>
<evidence type="ECO:0000259" key="3">
    <source>
        <dbReference type="PROSITE" id="PS51371"/>
    </source>
</evidence>
<keyword evidence="1 2" id="KW-0129">CBS domain</keyword>
<keyword evidence="5" id="KW-1185">Reference proteome</keyword>
<feature type="domain" description="CBS" evidence="3">
    <location>
        <begin position="80"/>
        <end position="133"/>
    </location>
</feature>
<dbReference type="RefSeq" id="WP_166918365.1">
    <property type="nucleotide sequence ID" value="NZ_JAASRN010000001.1"/>
</dbReference>
<dbReference type="CDD" id="cd04584">
    <property type="entry name" value="CBS_pair_AcuB_like"/>
    <property type="match status" value="1"/>
</dbReference>
<dbReference type="SMART" id="SM00116">
    <property type="entry name" value="CBS"/>
    <property type="match status" value="2"/>
</dbReference>
<dbReference type="PANTHER" id="PTHR43080:SF2">
    <property type="entry name" value="CBS DOMAIN-CONTAINING PROTEIN"/>
    <property type="match status" value="1"/>
</dbReference>
<dbReference type="InterPro" id="IPR000644">
    <property type="entry name" value="CBS_dom"/>
</dbReference>
<reference evidence="4 5" key="1">
    <citation type="submission" date="2020-03" db="EMBL/GenBank/DDBJ databases">
        <title>Genomic Encyclopedia of Type Strains, Phase IV (KMG-IV): sequencing the most valuable type-strain genomes for metagenomic binning, comparative biology and taxonomic classification.</title>
        <authorList>
            <person name="Goeker M."/>
        </authorList>
    </citation>
    <scope>NUCLEOTIDE SEQUENCE [LARGE SCALE GENOMIC DNA]</scope>
    <source>
        <strain evidence="4 5">DSM 5718</strain>
    </source>
</reference>
<evidence type="ECO:0000256" key="1">
    <source>
        <dbReference type="ARBA" id="ARBA00023122"/>
    </source>
</evidence>
<dbReference type="AlphaFoldDB" id="A0A846MNP2"/>
<dbReference type="InterPro" id="IPR051257">
    <property type="entry name" value="Diverse_CBS-Domain"/>
</dbReference>
<name>A0A846MNP2_9BACT</name>
<evidence type="ECO:0000313" key="4">
    <source>
        <dbReference type="EMBL" id="NIK73089.1"/>
    </source>
</evidence>